<feature type="domain" description="Outer membrane protein beta-barrel" evidence="3">
    <location>
        <begin position="43"/>
        <end position="195"/>
    </location>
</feature>
<name>A0ABY7RSZ2_9FLAO</name>
<dbReference type="Proteomes" id="UP001202717">
    <property type="component" value="Chromosome"/>
</dbReference>
<evidence type="ECO:0000256" key="1">
    <source>
        <dbReference type="ARBA" id="ARBA00022729"/>
    </source>
</evidence>
<protein>
    <submittedName>
        <fullName evidence="4">Outer membrane beta-barrel protein</fullName>
    </submittedName>
</protein>
<dbReference type="EMBL" id="CP116221">
    <property type="protein sequence ID" value="WCO00234.1"/>
    <property type="molecule type" value="Genomic_DNA"/>
</dbReference>
<gene>
    <name evidence="4" type="ORF">MUN68_009115</name>
</gene>
<reference evidence="4 5" key="1">
    <citation type="submission" date="2023-01" db="EMBL/GenBank/DDBJ databases">
        <title>Psychroserpens ponticola sp. nov., isolated from seawater.</title>
        <authorList>
            <person name="Kristyanto S."/>
            <person name="Jung J."/>
            <person name="Kim J.M."/>
            <person name="Jeon C.O."/>
        </authorList>
    </citation>
    <scope>NUCLEOTIDE SEQUENCE [LARGE SCALE GENOMIC DNA]</scope>
    <source>
        <strain evidence="4 5">MSW6</strain>
    </source>
</reference>
<feature type="signal peptide" evidence="2">
    <location>
        <begin position="1"/>
        <end position="19"/>
    </location>
</feature>
<dbReference type="InterPro" id="IPR027385">
    <property type="entry name" value="Beta-barrel_OMP"/>
</dbReference>
<keyword evidence="5" id="KW-1185">Reference proteome</keyword>
<keyword evidence="1 2" id="KW-0732">Signal</keyword>
<feature type="chain" id="PRO_5047273585" evidence="2">
    <location>
        <begin position="20"/>
        <end position="199"/>
    </location>
</feature>
<evidence type="ECO:0000256" key="2">
    <source>
        <dbReference type="SAM" id="SignalP"/>
    </source>
</evidence>
<evidence type="ECO:0000313" key="5">
    <source>
        <dbReference type="Proteomes" id="UP001202717"/>
    </source>
</evidence>
<proteinExistence type="predicted"/>
<sequence>MKKILLMSILFCSAINVLAQDEEKTINPTDKGHFIVDGSVYFSTNHSKSRESGFESKNKSFGFGISPKAAYFVIDRLAVGLETSFNYTENESTNSDNNKYTSNSKSVFVGPFFRYYLSNGLFGQASFGFGTSKSNSDGFKSSTDVFRYKLGLGYAIFLNQHTSIEPLISYQHNKNSSNESTFESTNNGFIFGVGFTIYL</sequence>
<evidence type="ECO:0000259" key="3">
    <source>
        <dbReference type="Pfam" id="PF13505"/>
    </source>
</evidence>
<evidence type="ECO:0000313" key="4">
    <source>
        <dbReference type="EMBL" id="WCO00234.1"/>
    </source>
</evidence>
<dbReference type="Pfam" id="PF13505">
    <property type="entry name" value="OMP_b-brl"/>
    <property type="match status" value="1"/>
</dbReference>
<dbReference type="InterPro" id="IPR036709">
    <property type="entry name" value="Autotransporte_beta_dom_sf"/>
</dbReference>
<dbReference type="Gene3D" id="2.40.128.130">
    <property type="entry name" value="Autotransporter beta-domain"/>
    <property type="match status" value="1"/>
</dbReference>
<dbReference type="SUPFAM" id="SSF103515">
    <property type="entry name" value="Autotransporter"/>
    <property type="match status" value="1"/>
</dbReference>
<accession>A0ABY7RSZ2</accession>
<dbReference type="RefSeq" id="WP_249997497.1">
    <property type="nucleotide sequence ID" value="NZ_CP116221.1"/>
</dbReference>
<organism evidence="4 5">
    <name type="scientific">Psychroserpens ponticola</name>
    <dbReference type="NCBI Taxonomy" id="2932268"/>
    <lineage>
        <taxon>Bacteria</taxon>
        <taxon>Pseudomonadati</taxon>
        <taxon>Bacteroidota</taxon>
        <taxon>Flavobacteriia</taxon>
        <taxon>Flavobacteriales</taxon>
        <taxon>Flavobacteriaceae</taxon>
        <taxon>Psychroserpens</taxon>
    </lineage>
</organism>